<dbReference type="PANTHER" id="PTHR43030">
    <property type="entry name" value="PHOSPHOENOLPYRUVATE SYNTHASE"/>
    <property type="match status" value="1"/>
</dbReference>
<organism evidence="19 20">
    <name type="scientific">Candidatus Chisholmbacteria bacterium RIFCSPLOWO2_01_FULL_49_14</name>
    <dbReference type="NCBI Taxonomy" id="1797593"/>
    <lineage>
        <taxon>Bacteria</taxon>
        <taxon>Candidatus Chisholmiibacteriota</taxon>
    </lineage>
</organism>
<dbReference type="PANTHER" id="PTHR43030:SF1">
    <property type="entry name" value="PHOSPHOENOLPYRUVATE SYNTHASE"/>
    <property type="match status" value="1"/>
</dbReference>
<keyword evidence="7 15" id="KW-0808">Transferase</keyword>
<evidence type="ECO:0000313" key="20">
    <source>
        <dbReference type="Proteomes" id="UP000176723"/>
    </source>
</evidence>
<dbReference type="PRINTS" id="PR01736">
    <property type="entry name" value="PHPHTRNFRASE"/>
</dbReference>
<dbReference type="InterPro" id="IPR002192">
    <property type="entry name" value="PPDK_AMP/ATP-bd"/>
</dbReference>
<keyword evidence="12 15" id="KW-0460">Magnesium</keyword>
<evidence type="ECO:0000313" key="19">
    <source>
        <dbReference type="EMBL" id="OGY21453.1"/>
    </source>
</evidence>
<evidence type="ECO:0000256" key="4">
    <source>
        <dbReference type="ARBA" id="ARBA00007837"/>
    </source>
</evidence>
<evidence type="ECO:0000259" key="16">
    <source>
        <dbReference type="Pfam" id="PF00391"/>
    </source>
</evidence>
<dbReference type="Pfam" id="PF00391">
    <property type="entry name" value="PEP-utilizers"/>
    <property type="match status" value="1"/>
</dbReference>
<dbReference type="EC" id="2.7.9.2" evidence="5 15"/>
<keyword evidence="11 15" id="KW-0067">ATP-binding</keyword>
<dbReference type="NCBIfam" id="NF005057">
    <property type="entry name" value="PRK06464.1"/>
    <property type="match status" value="1"/>
</dbReference>
<sequence>MESNKPHVVWFKEVDRDDGALVGGKGANLGEMVGAGFPVPNGFAVTAPAYFYVLDYNNLRPRIKSLLKGLDVQNSAKLKTASHRVKQLIRTAKVPSDLANDIIKYYLELSRGGSEALVAVRSSATAEDLPGASFAGQQETYLNIKGTANVVDAIRDAWASLFEPRAIFYREQKGFDHFKVGIAVPVQKMVQSDVSGVMFTVDPVAEDKTIMVIEAVWGLGEMIVQGSVTPDRYIVEKSSLTILKKYLVEQDVEMVRKGTKNVIAKVPKTRIAKQKLTDREIQAVAKLGKRLHQHYFFPQDIEWAMDNGQVFIVQTRPITTLDDKKEKDGSLELGKSLKTALKLLIKGDPASPGIATGKVRIIHSAKEIAKVEKGDVLVTEMTTPDFVPAMRKVVAIVTDRGGQTSHAAIVSRELGITCVVGSKSATKTLKSGRIVTVNGKTGEVFDGSLPSKKIAALTQQLKEPVHLETMQKTATKVYVNLGEPDLAQEIAARQVDGIGLLRAEFMIAQIGTHPKKMLHDGKKKLFVDKLSDSLSIFCRAFTPRPVVYRTTDFKTNEYRNLIGGKAYEPDEENPLMGFRGAFRYVADEAVFDMEIEAIKHVRNKMGFKNLYMMIPFVRTVEELLKVKRIIASHGLTRSPSFKLWMMVEIPSNVILLNDFIDAGIDGISVGTNDLTMLILGVDRDSEAVAPAYDERNPAVLWALERIITTANKRGITSSVCGQAPSVYPDLTQKLVEWGITSVSISPDMIERTREIVYQAEIRLAKK</sequence>
<name>A0A1G1W1D6_9BACT</name>
<evidence type="ECO:0000256" key="15">
    <source>
        <dbReference type="PIRNR" id="PIRNR000854"/>
    </source>
</evidence>
<accession>A0A1G1W1D6</accession>
<gene>
    <name evidence="19" type="ORF">A3A65_00345</name>
</gene>
<dbReference type="GO" id="GO:0005524">
    <property type="term" value="F:ATP binding"/>
    <property type="evidence" value="ECO:0007669"/>
    <property type="project" value="UniProtKB-KW"/>
</dbReference>
<keyword evidence="10 15" id="KW-0418">Kinase</keyword>
<reference evidence="19 20" key="1">
    <citation type="journal article" date="2016" name="Nat. Commun.">
        <title>Thousands of microbial genomes shed light on interconnected biogeochemical processes in an aquifer system.</title>
        <authorList>
            <person name="Anantharaman K."/>
            <person name="Brown C.T."/>
            <person name="Hug L.A."/>
            <person name="Sharon I."/>
            <person name="Castelle C.J."/>
            <person name="Probst A.J."/>
            <person name="Thomas B.C."/>
            <person name="Singh A."/>
            <person name="Wilkins M.J."/>
            <person name="Karaoz U."/>
            <person name="Brodie E.L."/>
            <person name="Williams K.H."/>
            <person name="Hubbard S.S."/>
            <person name="Banfield J.F."/>
        </authorList>
    </citation>
    <scope>NUCLEOTIDE SEQUENCE [LARGE SCALE GENOMIC DNA]</scope>
</reference>
<dbReference type="Gene3D" id="3.50.30.10">
    <property type="entry name" value="Phosphohistidine domain"/>
    <property type="match status" value="1"/>
</dbReference>
<feature type="domain" description="PEP-utilising enzyme C-terminal" evidence="18">
    <location>
        <begin position="466"/>
        <end position="760"/>
    </location>
</feature>
<dbReference type="InterPro" id="IPR013815">
    <property type="entry name" value="ATP_grasp_subdomain_1"/>
</dbReference>
<evidence type="ECO:0000256" key="3">
    <source>
        <dbReference type="ARBA" id="ARBA00004742"/>
    </source>
</evidence>
<evidence type="ECO:0000256" key="9">
    <source>
        <dbReference type="ARBA" id="ARBA00022741"/>
    </source>
</evidence>
<evidence type="ECO:0000256" key="8">
    <source>
        <dbReference type="ARBA" id="ARBA00022723"/>
    </source>
</evidence>
<dbReference type="UniPathway" id="UPA00138"/>
<dbReference type="SUPFAM" id="SSF56059">
    <property type="entry name" value="Glutathione synthetase ATP-binding domain-like"/>
    <property type="match status" value="1"/>
</dbReference>
<evidence type="ECO:0000256" key="6">
    <source>
        <dbReference type="ARBA" id="ARBA00021623"/>
    </source>
</evidence>
<dbReference type="InterPro" id="IPR040442">
    <property type="entry name" value="Pyrv_kinase-like_dom_sf"/>
</dbReference>
<dbReference type="PIRSF" id="PIRSF000854">
    <property type="entry name" value="PEP_synthase"/>
    <property type="match status" value="1"/>
</dbReference>
<evidence type="ECO:0000256" key="13">
    <source>
        <dbReference type="ARBA" id="ARBA00033470"/>
    </source>
</evidence>
<comment type="cofactor">
    <cofactor evidence="1 15">
        <name>Mg(2+)</name>
        <dbReference type="ChEBI" id="CHEBI:18420"/>
    </cofactor>
</comment>
<dbReference type="InterPro" id="IPR015813">
    <property type="entry name" value="Pyrv/PenolPyrv_kinase-like_dom"/>
</dbReference>
<proteinExistence type="inferred from homology"/>
<dbReference type="PROSITE" id="PS00370">
    <property type="entry name" value="PEP_ENZYMES_PHOS_SITE"/>
    <property type="match status" value="1"/>
</dbReference>
<dbReference type="InterPro" id="IPR018274">
    <property type="entry name" value="PEP_util_AS"/>
</dbReference>
<dbReference type="Proteomes" id="UP000176723">
    <property type="component" value="Unassembled WGS sequence"/>
</dbReference>
<dbReference type="SUPFAM" id="SSF51621">
    <property type="entry name" value="Phosphoenolpyruvate/pyruvate domain"/>
    <property type="match status" value="1"/>
</dbReference>
<comment type="pathway">
    <text evidence="3 15">Carbohydrate biosynthesis; gluconeogenesis.</text>
</comment>
<dbReference type="SUPFAM" id="SSF52009">
    <property type="entry name" value="Phosphohistidine domain"/>
    <property type="match status" value="1"/>
</dbReference>
<dbReference type="NCBIfam" id="TIGR01418">
    <property type="entry name" value="PEP_synth"/>
    <property type="match status" value="1"/>
</dbReference>
<dbReference type="InterPro" id="IPR036637">
    <property type="entry name" value="Phosphohistidine_dom_sf"/>
</dbReference>
<keyword evidence="19" id="KW-0670">Pyruvate</keyword>
<protein>
    <recommendedName>
        <fullName evidence="6 15">Phosphoenolpyruvate synthase</fullName>
        <shortName evidence="15">PEP synthase</shortName>
        <ecNumber evidence="5 15">2.7.9.2</ecNumber>
    </recommendedName>
    <alternativeName>
        <fullName evidence="13 15">Pyruvate, water dikinase</fullName>
    </alternativeName>
</protein>
<dbReference type="Pfam" id="PF02896">
    <property type="entry name" value="PEP-utilizers_C"/>
    <property type="match status" value="1"/>
</dbReference>
<dbReference type="Pfam" id="PF01326">
    <property type="entry name" value="PPDK_N"/>
    <property type="match status" value="1"/>
</dbReference>
<comment type="function">
    <text evidence="2 15">Catalyzes the phosphorylation of pyruvate to phosphoenolpyruvate.</text>
</comment>
<keyword evidence="8 15" id="KW-0479">Metal-binding</keyword>
<evidence type="ECO:0000256" key="2">
    <source>
        <dbReference type="ARBA" id="ARBA00002988"/>
    </source>
</evidence>
<dbReference type="Gene3D" id="3.30.1490.20">
    <property type="entry name" value="ATP-grasp fold, A domain"/>
    <property type="match status" value="1"/>
</dbReference>
<evidence type="ECO:0000256" key="7">
    <source>
        <dbReference type="ARBA" id="ARBA00022679"/>
    </source>
</evidence>
<dbReference type="STRING" id="1797593.A3A65_00345"/>
<evidence type="ECO:0000256" key="11">
    <source>
        <dbReference type="ARBA" id="ARBA00022840"/>
    </source>
</evidence>
<dbReference type="GO" id="GO:0006094">
    <property type="term" value="P:gluconeogenesis"/>
    <property type="evidence" value="ECO:0007669"/>
    <property type="project" value="UniProtKB-UniPathway"/>
</dbReference>
<evidence type="ECO:0000256" key="14">
    <source>
        <dbReference type="ARBA" id="ARBA00047700"/>
    </source>
</evidence>
<dbReference type="EMBL" id="MHCL01000011">
    <property type="protein sequence ID" value="OGY21453.1"/>
    <property type="molecule type" value="Genomic_DNA"/>
</dbReference>
<evidence type="ECO:0000259" key="17">
    <source>
        <dbReference type="Pfam" id="PF01326"/>
    </source>
</evidence>
<dbReference type="InterPro" id="IPR000121">
    <property type="entry name" value="PEP_util_C"/>
</dbReference>
<dbReference type="GO" id="GO:0046872">
    <property type="term" value="F:metal ion binding"/>
    <property type="evidence" value="ECO:0007669"/>
    <property type="project" value="UniProtKB-KW"/>
</dbReference>
<dbReference type="AlphaFoldDB" id="A0A1G1W1D6"/>
<comment type="caution">
    <text evidence="19">The sequence shown here is derived from an EMBL/GenBank/DDBJ whole genome shotgun (WGS) entry which is preliminary data.</text>
</comment>
<evidence type="ECO:0000256" key="10">
    <source>
        <dbReference type="ARBA" id="ARBA00022777"/>
    </source>
</evidence>
<comment type="catalytic activity">
    <reaction evidence="14 15">
        <text>pyruvate + ATP + H2O = phosphoenolpyruvate + AMP + phosphate + 2 H(+)</text>
        <dbReference type="Rhea" id="RHEA:11364"/>
        <dbReference type="ChEBI" id="CHEBI:15361"/>
        <dbReference type="ChEBI" id="CHEBI:15377"/>
        <dbReference type="ChEBI" id="CHEBI:15378"/>
        <dbReference type="ChEBI" id="CHEBI:30616"/>
        <dbReference type="ChEBI" id="CHEBI:43474"/>
        <dbReference type="ChEBI" id="CHEBI:58702"/>
        <dbReference type="ChEBI" id="CHEBI:456215"/>
        <dbReference type="EC" id="2.7.9.2"/>
    </reaction>
</comment>
<evidence type="ECO:0000256" key="1">
    <source>
        <dbReference type="ARBA" id="ARBA00001946"/>
    </source>
</evidence>
<keyword evidence="9 15" id="KW-0547">Nucleotide-binding</keyword>
<dbReference type="Gene3D" id="3.20.20.60">
    <property type="entry name" value="Phosphoenolpyruvate-binding domains"/>
    <property type="match status" value="1"/>
</dbReference>
<feature type="domain" description="PEP-utilising enzyme mobile" evidence="16">
    <location>
        <begin position="372"/>
        <end position="442"/>
    </location>
</feature>
<evidence type="ECO:0000256" key="5">
    <source>
        <dbReference type="ARBA" id="ARBA00011996"/>
    </source>
</evidence>
<dbReference type="GO" id="GO:0008986">
    <property type="term" value="F:pyruvate, water dikinase activity"/>
    <property type="evidence" value="ECO:0007669"/>
    <property type="project" value="UniProtKB-EC"/>
</dbReference>
<dbReference type="InterPro" id="IPR008279">
    <property type="entry name" value="PEP-util_enz_mobile_dom"/>
</dbReference>
<dbReference type="InterPro" id="IPR006319">
    <property type="entry name" value="PEP_synth"/>
</dbReference>
<dbReference type="FunFam" id="3.30.1490.20:FF:000010">
    <property type="entry name" value="Phosphoenolpyruvate synthase"/>
    <property type="match status" value="1"/>
</dbReference>
<comment type="similarity">
    <text evidence="4 15">Belongs to the PEP-utilizing enzyme family.</text>
</comment>
<feature type="domain" description="Pyruvate phosphate dikinase AMP/ATP-binding" evidence="17">
    <location>
        <begin position="21"/>
        <end position="328"/>
    </location>
</feature>
<dbReference type="Gene3D" id="3.30.470.20">
    <property type="entry name" value="ATP-grasp fold, B domain"/>
    <property type="match status" value="1"/>
</dbReference>
<evidence type="ECO:0000256" key="12">
    <source>
        <dbReference type="ARBA" id="ARBA00022842"/>
    </source>
</evidence>
<evidence type="ECO:0000259" key="18">
    <source>
        <dbReference type="Pfam" id="PF02896"/>
    </source>
</evidence>